<accession>A0A934M621</accession>
<dbReference type="EMBL" id="JAEIOS010000005">
    <property type="protein sequence ID" value="MBI8988159.1"/>
    <property type="molecule type" value="Genomic_DNA"/>
</dbReference>
<proteinExistence type="predicted"/>
<keyword evidence="1" id="KW-0472">Membrane</keyword>
<keyword evidence="1" id="KW-0812">Transmembrane</keyword>
<dbReference type="Proteomes" id="UP000645966">
    <property type="component" value="Unassembled WGS sequence"/>
</dbReference>
<protein>
    <submittedName>
        <fullName evidence="2">Uncharacterized protein</fullName>
    </submittedName>
</protein>
<dbReference type="AlphaFoldDB" id="A0A934M621"/>
<keyword evidence="1" id="KW-1133">Transmembrane helix</keyword>
<evidence type="ECO:0000256" key="1">
    <source>
        <dbReference type="SAM" id="Phobius"/>
    </source>
</evidence>
<sequence>MDTKTSASHNRTEVGILTIICFALIWLFSLADVVLLWSTFQDLVENAGKRELMLPALAILCSAQLLAAVSSGLPARAKFITWTCWAIIGLAIFGARVFANTIALGQEGPTPGEWINAALILGLYVATGIGAAHLGEHALDFERFRYHRNRRKIEALVQTKADPLESAYREQEMIRDWYNKGLENIESEKVRLEKLIKSMDHELKAHARDCIIRELASPKATSGVLADKIVDSTTQVPATDGPEDPKR</sequence>
<feature type="transmembrane region" description="Helical" evidence="1">
    <location>
        <begin position="114"/>
        <end position="135"/>
    </location>
</feature>
<evidence type="ECO:0000313" key="2">
    <source>
        <dbReference type="EMBL" id="MBI8988159.1"/>
    </source>
</evidence>
<comment type="caution">
    <text evidence="2">The sequence shown here is derived from an EMBL/GenBank/DDBJ whole genome shotgun (WGS) entry which is preliminary data.</text>
</comment>
<feature type="transmembrane region" description="Helical" evidence="1">
    <location>
        <begin position="52"/>
        <end position="72"/>
    </location>
</feature>
<name>A0A934M621_9CORY</name>
<reference evidence="2" key="1">
    <citation type="submission" date="2020-12" db="EMBL/GenBank/DDBJ databases">
        <title>Genome public.</title>
        <authorList>
            <person name="Sun Q."/>
        </authorList>
    </citation>
    <scope>NUCLEOTIDE SEQUENCE</scope>
    <source>
        <strain evidence="2">CCM 8863</strain>
    </source>
</reference>
<feature type="transmembrane region" description="Helical" evidence="1">
    <location>
        <begin position="14"/>
        <end position="40"/>
    </location>
</feature>
<keyword evidence="3" id="KW-1185">Reference proteome</keyword>
<dbReference type="RefSeq" id="WP_198737232.1">
    <property type="nucleotide sequence ID" value="NZ_JAEIOS010000005.1"/>
</dbReference>
<organism evidence="2 3">
    <name type="scientific">Corynebacterium meridianum</name>
    <dbReference type="NCBI Taxonomy" id="2765363"/>
    <lineage>
        <taxon>Bacteria</taxon>
        <taxon>Bacillati</taxon>
        <taxon>Actinomycetota</taxon>
        <taxon>Actinomycetes</taxon>
        <taxon>Mycobacteriales</taxon>
        <taxon>Corynebacteriaceae</taxon>
        <taxon>Corynebacterium</taxon>
    </lineage>
</organism>
<evidence type="ECO:0000313" key="3">
    <source>
        <dbReference type="Proteomes" id="UP000645966"/>
    </source>
</evidence>
<feature type="transmembrane region" description="Helical" evidence="1">
    <location>
        <begin position="79"/>
        <end position="99"/>
    </location>
</feature>
<gene>
    <name evidence="2" type="ORF">JDV75_00040</name>
</gene>